<reference evidence="1" key="1">
    <citation type="submission" date="2018-12" db="EMBL/GenBank/DDBJ databases">
        <authorList>
            <person name="Will S."/>
            <person name="Neumann-Schaal M."/>
            <person name="Henke P."/>
        </authorList>
    </citation>
    <scope>NUCLEOTIDE SEQUENCE</scope>
    <source>
        <strain evidence="1">PCC 7102</strain>
    </source>
</reference>
<keyword evidence="2" id="KW-1185">Reference proteome</keyword>
<evidence type="ECO:0000313" key="1">
    <source>
        <dbReference type="EMBL" id="RUT02475.1"/>
    </source>
</evidence>
<organism evidence="1 2">
    <name type="scientific">Dulcicalothrix desertica PCC 7102</name>
    <dbReference type="NCBI Taxonomy" id="232991"/>
    <lineage>
        <taxon>Bacteria</taxon>
        <taxon>Bacillati</taxon>
        <taxon>Cyanobacteriota</taxon>
        <taxon>Cyanophyceae</taxon>
        <taxon>Nostocales</taxon>
        <taxon>Calotrichaceae</taxon>
        <taxon>Dulcicalothrix</taxon>
    </lineage>
</organism>
<sequence>MMNNSLYRRDMYRRDKSRLYSCTNEQRRHEVRKRNLNGLDYLEVSDDQFYLYVYFIGALPENITKENIRIEGGQRIRDIQVIDVELEHQKDPTLDSYLRVRVDKYGDFSTYTLRLIGLEGIDPHYSYLNFSFKVNCPSDLDCKSAHICPGKERTEPEINYLAKDYASFRQLILDRLALIMPNWQSRHVPDLGITLVELLAYVGDYLSYYQDAVATEAYLDTARQRISVRRHVRLVDYPMHEGCNARTWVWLETKIDTSINLKDIYFITTYQDLPVSNPVLKIDDLRNIDSKKYEVFEPIVKESQANIELYKKHNEIHFYTWGNRECCLPKGATSATLLDEWISSTNTPTKQDKCDDDAPKPPNLERKLQLKPGDILIFTEVKGAKTGNQADADINHRHAVRLISVKHGVDEVYRVNVNNVTQDMPTPIVEITWATADALPFPLCISAIGLAPECQLIENISVARGNVILVDHGRTVTENLGVVAAKTEIMPCEGENQPADVTAVAASFYPSLKYAPLTFRQPLSKQDLHQAPATSLLTQKPRKALPQITKLISNYPSWSWTPQLDLLGSNSQDKHFVVEVDNEGYAHLRFGNGELGQMPVAGSNFSAIYRIGNGIAGNIGADTIAHIVFRQNAITGITPHNPLPAKGGTQPEPLSEVKLFAPSTFRKELQRAITAQDYADIVMRDFSDTVQRAAATLRWTGSWDKVLVVVDPLGEETNNNELLAAISQHLYRYRRIGHDVVVKQAIYVPLDIEMTVCVQPDFLRGHVKAALLNLFSNRILPDGRRGFFHPDNLTFGTGIALSKLVATAQTVTGVENVVVTKLQRLYELDNGELDNGILPLSSMEIARLDNDPNFPENGQFKLSLHGGR</sequence>
<evidence type="ECO:0000313" key="2">
    <source>
        <dbReference type="Proteomes" id="UP000271624"/>
    </source>
</evidence>
<accession>A0A3S1CH01</accession>
<name>A0A3S1CH01_9CYAN</name>
<dbReference type="AlphaFoldDB" id="A0A3S1CH01"/>
<dbReference type="NCBIfam" id="TIGR02243">
    <property type="entry name" value="putative baseplate assembly protein"/>
    <property type="match status" value="1"/>
</dbReference>
<dbReference type="Proteomes" id="UP000271624">
    <property type="component" value="Unassembled WGS sequence"/>
</dbReference>
<comment type="caution">
    <text evidence="1">The sequence shown here is derived from an EMBL/GenBank/DDBJ whole genome shotgun (WGS) entry which is preliminary data.</text>
</comment>
<dbReference type="RefSeq" id="WP_233787171.1">
    <property type="nucleotide sequence ID" value="NZ_RSCL01000016.1"/>
</dbReference>
<dbReference type="InterPro" id="IPR011749">
    <property type="entry name" value="CHP02243"/>
</dbReference>
<protein>
    <submittedName>
        <fullName evidence="1">Putative baseplate assembly protein</fullName>
    </submittedName>
</protein>
<proteinExistence type="predicted"/>
<dbReference type="EMBL" id="RSCL01000016">
    <property type="protein sequence ID" value="RUT02475.1"/>
    <property type="molecule type" value="Genomic_DNA"/>
</dbReference>
<gene>
    <name evidence="1" type="ORF">DSM106972_059530</name>
</gene>
<reference evidence="1" key="2">
    <citation type="journal article" date="2019" name="Genome Biol. Evol.">
        <title>Day and night: Metabolic profiles and evolutionary relationships of six axenic non-marine cyanobacteria.</title>
        <authorList>
            <person name="Will S.E."/>
            <person name="Henke P."/>
            <person name="Boedeker C."/>
            <person name="Huang S."/>
            <person name="Brinkmann H."/>
            <person name="Rohde M."/>
            <person name="Jarek M."/>
            <person name="Friedl T."/>
            <person name="Seufert S."/>
            <person name="Schumacher M."/>
            <person name="Overmann J."/>
            <person name="Neumann-Schaal M."/>
            <person name="Petersen J."/>
        </authorList>
    </citation>
    <scope>NUCLEOTIDE SEQUENCE [LARGE SCALE GENOMIC DNA]</scope>
    <source>
        <strain evidence="1">PCC 7102</strain>
    </source>
</reference>